<accession>A0ABU1ZJ20</accession>
<sequence length="409" mass="44828">MEADVSEVASFSIARQHIVDADKSIVGYELFNRTQGEREHTLASDVSLVLNVMAQSGTKLVNAQADLFLNVTHESLTGSHWDFLVPQRTIIEVPPVAQHDPATIEESRLKLMTLRKRGFRLAFSHTVVAPVYKSWQGIADFVKVDVRAIDPAKLKPLVDAIQNRTGAIAVAEKVESAAQFEICRDMGFHFFQGYWFSRPEVVKSQVVSPSQASAAHLFSKLRSEADVDEVELAIKKDAALGFNLLRLINSAGLGLRTKITSIRQAVMLLGNERLQRWAAMLMTAGVDGKPTLAGNMAVVRAKMMELLGAKTLSPEELEEAFLIGLFSLLDRMLGCTLAEAVSMLGLDGAITEALLKGTGKYMDLLAMAIACEMEDATVFAEAAQRLGLSYRDINVAQMEAIIWADAVYQ</sequence>
<dbReference type="PROSITE" id="PS51833">
    <property type="entry name" value="HDOD"/>
    <property type="match status" value="1"/>
</dbReference>
<dbReference type="SUPFAM" id="SSF109604">
    <property type="entry name" value="HD-domain/PDEase-like"/>
    <property type="match status" value="1"/>
</dbReference>
<dbReference type="PIRSF" id="PIRSF003180">
    <property type="entry name" value="DiGMPpdiest_YuxH"/>
    <property type="match status" value="1"/>
</dbReference>
<dbReference type="PANTHER" id="PTHR33525">
    <property type="match status" value="1"/>
</dbReference>
<dbReference type="InterPro" id="IPR014408">
    <property type="entry name" value="dGMP_Pdiesterase_EAL/HD-GYP"/>
</dbReference>
<feature type="domain" description="HDOD" evidence="1">
    <location>
        <begin position="207"/>
        <end position="392"/>
    </location>
</feature>
<dbReference type="InterPro" id="IPR013976">
    <property type="entry name" value="HDOD"/>
</dbReference>
<dbReference type="EMBL" id="JAVDXO010000002">
    <property type="protein sequence ID" value="MDR7305542.1"/>
    <property type="molecule type" value="Genomic_DNA"/>
</dbReference>
<proteinExistence type="predicted"/>
<protein>
    <submittedName>
        <fullName evidence="2">EAL and modified HD-GYP domain-containing signal transduction protein</fullName>
    </submittedName>
</protein>
<dbReference type="SUPFAM" id="SSF141868">
    <property type="entry name" value="EAL domain-like"/>
    <property type="match status" value="1"/>
</dbReference>
<gene>
    <name evidence="2" type="ORF">J2X15_000820</name>
</gene>
<dbReference type="InterPro" id="IPR001633">
    <property type="entry name" value="EAL_dom"/>
</dbReference>
<dbReference type="InterPro" id="IPR035919">
    <property type="entry name" value="EAL_sf"/>
</dbReference>
<reference evidence="2 3" key="1">
    <citation type="submission" date="2023-07" db="EMBL/GenBank/DDBJ databases">
        <title>Sorghum-associated microbial communities from plants grown in Nebraska, USA.</title>
        <authorList>
            <person name="Schachtman D."/>
        </authorList>
    </citation>
    <scope>NUCLEOTIDE SEQUENCE [LARGE SCALE GENOMIC DNA]</scope>
    <source>
        <strain evidence="2 3">BE308</strain>
    </source>
</reference>
<dbReference type="PANTHER" id="PTHR33525:SF4">
    <property type="entry name" value="CYCLIC DI-GMP PHOSPHODIESTERASE CDGJ"/>
    <property type="match status" value="1"/>
</dbReference>
<dbReference type="Gene3D" id="1.10.3210.10">
    <property type="entry name" value="Hypothetical protein af1432"/>
    <property type="match status" value="1"/>
</dbReference>
<keyword evidence="3" id="KW-1185">Reference proteome</keyword>
<name>A0ABU1ZJ20_9BURK</name>
<organism evidence="2 3">
    <name type="scientific">Rhodoferax saidenbachensis</name>
    <dbReference type="NCBI Taxonomy" id="1484693"/>
    <lineage>
        <taxon>Bacteria</taxon>
        <taxon>Pseudomonadati</taxon>
        <taxon>Pseudomonadota</taxon>
        <taxon>Betaproteobacteria</taxon>
        <taxon>Burkholderiales</taxon>
        <taxon>Comamonadaceae</taxon>
        <taxon>Rhodoferax</taxon>
    </lineage>
</organism>
<dbReference type="Pfam" id="PF08668">
    <property type="entry name" value="HDOD"/>
    <property type="match status" value="1"/>
</dbReference>
<evidence type="ECO:0000313" key="3">
    <source>
        <dbReference type="Proteomes" id="UP001268089"/>
    </source>
</evidence>
<dbReference type="SMART" id="SM00052">
    <property type="entry name" value="EAL"/>
    <property type="match status" value="1"/>
</dbReference>
<evidence type="ECO:0000313" key="2">
    <source>
        <dbReference type="EMBL" id="MDR7305542.1"/>
    </source>
</evidence>
<dbReference type="Proteomes" id="UP001268089">
    <property type="component" value="Unassembled WGS sequence"/>
</dbReference>
<evidence type="ECO:0000259" key="1">
    <source>
        <dbReference type="PROSITE" id="PS51833"/>
    </source>
</evidence>
<dbReference type="InterPro" id="IPR052340">
    <property type="entry name" value="RNase_Y/CdgJ"/>
</dbReference>
<comment type="caution">
    <text evidence="2">The sequence shown here is derived from an EMBL/GenBank/DDBJ whole genome shotgun (WGS) entry which is preliminary data.</text>
</comment>
<dbReference type="RefSeq" id="WP_310339722.1">
    <property type="nucleotide sequence ID" value="NZ_JAVDXO010000002.1"/>
</dbReference>
<dbReference type="Gene3D" id="3.20.20.450">
    <property type="entry name" value="EAL domain"/>
    <property type="match status" value="1"/>
</dbReference>